<name>A0A066XLI1_COLSU</name>
<accession>A0A066XLI1</accession>
<gene>
    <name evidence="1" type="ORF">CSUB01_11929</name>
</gene>
<keyword evidence="2" id="KW-1185">Reference proteome</keyword>
<dbReference type="OrthoDB" id="5138733at2759"/>
<evidence type="ECO:0000313" key="2">
    <source>
        <dbReference type="Proteomes" id="UP000027238"/>
    </source>
</evidence>
<sequence length="240" mass="27552">MVVSSSASSVPRKRALRSQLEYGNTHVSKYKELTERIREFPNAFKSSTGLNGRSLTNWKSREHQAALEEMAGAFLEDRDNGRFFWPPDGPSRQPDSLRYPDDKDKHFASIVLEGKHESYPTQHQELIDQDRREPIQDIGWTRKQLAASHIHRRFRRQKAFVTPAFAQCAHIRIPGQQLFPAFIATRELQKGSPWTRWKELSRSPRTEGETSKIVIKITEVQAWAIASTDSHAAIYWTPGG</sequence>
<dbReference type="Proteomes" id="UP000027238">
    <property type="component" value="Unassembled WGS sequence"/>
</dbReference>
<organism evidence="1 2">
    <name type="scientific">Colletotrichum sublineola</name>
    <name type="common">Sorghum anthracnose fungus</name>
    <dbReference type="NCBI Taxonomy" id="1173701"/>
    <lineage>
        <taxon>Eukaryota</taxon>
        <taxon>Fungi</taxon>
        <taxon>Dikarya</taxon>
        <taxon>Ascomycota</taxon>
        <taxon>Pezizomycotina</taxon>
        <taxon>Sordariomycetes</taxon>
        <taxon>Hypocreomycetidae</taxon>
        <taxon>Glomerellales</taxon>
        <taxon>Glomerellaceae</taxon>
        <taxon>Colletotrichum</taxon>
        <taxon>Colletotrichum graminicola species complex</taxon>
    </lineage>
</organism>
<comment type="caution">
    <text evidence="1">The sequence shown here is derived from an EMBL/GenBank/DDBJ whole genome shotgun (WGS) entry which is preliminary data.</text>
</comment>
<dbReference type="HOGENOM" id="CLU_1156317_0_0_1"/>
<reference evidence="2" key="1">
    <citation type="journal article" date="2014" name="Genome Announc.">
        <title>Draft genome sequence of Colletotrichum sublineola, a destructive pathogen of cultivated sorghum.</title>
        <authorList>
            <person name="Baroncelli R."/>
            <person name="Sanz-Martin J.M."/>
            <person name="Rech G.E."/>
            <person name="Sukno S.A."/>
            <person name="Thon M.R."/>
        </authorList>
    </citation>
    <scope>NUCLEOTIDE SEQUENCE [LARGE SCALE GENOMIC DNA]</scope>
    <source>
        <strain evidence="2">TX430BB</strain>
    </source>
</reference>
<dbReference type="AlphaFoldDB" id="A0A066XLI1"/>
<protein>
    <submittedName>
        <fullName evidence="1">Uncharacterized protein</fullName>
    </submittedName>
</protein>
<dbReference type="EMBL" id="JMSE01000406">
    <property type="protein sequence ID" value="KDN70058.1"/>
    <property type="molecule type" value="Genomic_DNA"/>
</dbReference>
<proteinExistence type="predicted"/>
<evidence type="ECO:0000313" key="1">
    <source>
        <dbReference type="EMBL" id="KDN70058.1"/>
    </source>
</evidence>